<dbReference type="OrthoDB" id="8079at2157"/>
<comment type="caution">
    <text evidence="5">Lacks conserved residue(s) required for the propagation of feature annotation.</text>
</comment>
<gene>
    <name evidence="5" type="primary">taw2</name>
    <name evidence="7" type="ordered locus">MCP_0205</name>
</gene>
<dbReference type="InterPro" id="IPR029063">
    <property type="entry name" value="SAM-dependent_MTases_sf"/>
</dbReference>
<accession>D1YV05</accession>
<dbReference type="GeneID" id="8680345"/>
<feature type="binding site" evidence="5">
    <location>
        <position position="122"/>
    </location>
    <ligand>
        <name>S-adenosyl-L-methionine</name>
        <dbReference type="ChEBI" id="CHEBI:59789"/>
    </ligand>
</feature>
<evidence type="ECO:0000313" key="7">
    <source>
        <dbReference type="EMBL" id="BAI60277.1"/>
    </source>
</evidence>
<keyword evidence="2 5" id="KW-0808">Transferase</keyword>
<dbReference type="GO" id="GO:0005737">
    <property type="term" value="C:cytoplasm"/>
    <property type="evidence" value="ECO:0007669"/>
    <property type="project" value="UniProtKB-SubCell"/>
</dbReference>
<keyword evidence="8" id="KW-1185">Reference proteome</keyword>
<dbReference type="EC" id="2.5.1.114" evidence="5"/>
<dbReference type="PANTHER" id="PTHR23245:SF41">
    <property type="entry name" value="TRNA(PHE) (4-DEMETHYLWYOSINE(37)-C(7)) AMINOCARBOXYPROPYLTRANSFERASE"/>
    <property type="match status" value="1"/>
</dbReference>
<dbReference type="AlphaFoldDB" id="D1YV05"/>
<dbReference type="PROSITE" id="PS51684">
    <property type="entry name" value="SAM_MT_TRM5_TYW2"/>
    <property type="match status" value="1"/>
</dbReference>
<comment type="function">
    <text evidence="5">S-adenosyl-L-methionine-dependent transferase that acts as a component of the wyosine derivatives biosynthesis pathway. Catalyzes the transfer of the alpha-amino-alpha-carboxypropyl (acp) group from S-adenosyl-L-methionine to 4-demethylwyosine (imG-14), forming 7-aminocarboxypropyl-demethylwyosine (wybutosine-86) at position 37 of tRNA(Phe).</text>
</comment>
<proteinExistence type="inferred from homology"/>
<evidence type="ECO:0000256" key="3">
    <source>
        <dbReference type="ARBA" id="ARBA00022691"/>
    </source>
</evidence>
<evidence type="ECO:0000256" key="2">
    <source>
        <dbReference type="ARBA" id="ARBA00022679"/>
    </source>
</evidence>
<dbReference type="Proteomes" id="UP000001882">
    <property type="component" value="Chromosome"/>
</dbReference>
<dbReference type="InterPro" id="IPR030867">
    <property type="entry name" value="TYW2_archaea"/>
</dbReference>
<dbReference type="RefSeq" id="WP_012898957.1">
    <property type="nucleotide sequence ID" value="NC_013665.1"/>
</dbReference>
<dbReference type="CDD" id="cd02440">
    <property type="entry name" value="AdoMet_MTases"/>
    <property type="match status" value="1"/>
</dbReference>
<dbReference type="SUPFAM" id="SSF53335">
    <property type="entry name" value="S-adenosyl-L-methionine-dependent methyltransferases"/>
    <property type="match status" value="1"/>
</dbReference>
<dbReference type="KEGG" id="mpd:MCP_0205"/>
<dbReference type="PANTHER" id="PTHR23245">
    <property type="entry name" value="TRNA METHYLTRANSFERASE"/>
    <property type="match status" value="1"/>
</dbReference>
<evidence type="ECO:0000256" key="5">
    <source>
        <dbReference type="HAMAP-Rule" id="MF_01922"/>
    </source>
</evidence>
<dbReference type="Pfam" id="PF02475">
    <property type="entry name" value="TRM5-TYW2_MTfase"/>
    <property type="match status" value="1"/>
</dbReference>
<dbReference type="eggNOG" id="arCOG00033">
    <property type="taxonomic scope" value="Archaea"/>
</dbReference>
<name>D1YV05_METPS</name>
<dbReference type="InterPro" id="IPR056744">
    <property type="entry name" value="TRM5/TYW2-like_N"/>
</dbReference>
<feature type="domain" description="SAM-dependent methyltransferase TRM5/TYW2-type" evidence="6">
    <location>
        <begin position="42"/>
        <end position="289"/>
    </location>
</feature>
<dbReference type="InterPro" id="IPR030382">
    <property type="entry name" value="MeTrfase_TRM5/TYW2"/>
</dbReference>
<dbReference type="GO" id="GO:0030488">
    <property type="term" value="P:tRNA methylation"/>
    <property type="evidence" value="ECO:0007669"/>
    <property type="project" value="TreeGrafter"/>
</dbReference>
<dbReference type="FunFam" id="3.40.50.150:FF:000131">
    <property type="entry name" value="tRNA wybutosine-synthesizing protein 2/3/4"/>
    <property type="match status" value="1"/>
</dbReference>
<feature type="binding site" evidence="5">
    <location>
        <position position="168"/>
    </location>
    <ligand>
        <name>S-adenosyl-L-methionine</name>
        <dbReference type="ChEBI" id="CHEBI:59789"/>
    </ligand>
</feature>
<dbReference type="STRING" id="304371.MCP_0205"/>
<evidence type="ECO:0000256" key="4">
    <source>
        <dbReference type="ARBA" id="ARBA00022694"/>
    </source>
</evidence>
<reference evidence="7 8" key="1">
    <citation type="journal article" date="2007" name="Appl. Environ. Microbiol.">
        <title>Isolation of key methanogens for global methane emission from rice paddy fields: a novel isolate affiliated with the clone cluster rice cluster I.</title>
        <authorList>
            <person name="Sakai S."/>
            <person name="Imachi H."/>
            <person name="Sekiguchi Y."/>
            <person name="Ohashi A."/>
            <person name="Harada H."/>
            <person name="Kamagata Y."/>
        </authorList>
    </citation>
    <scope>NUCLEOTIDE SEQUENCE [LARGE SCALE GENOMIC DNA]</scope>
    <source>
        <strain evidence="8">DSM 17711 / JCM 13418 / NBRC 101707 / SANAE</strain>
    </source>
</reference>
<dbReference type="GO" id="GO:0008175">
    <property type="term" value="F:tRNA methyltransferase activity"/>
    <property type="evidence" value="ECO:0007669"/>
    <property type="project" value="TreeGrafter"/>
</dbReference>
<dbReference type="FunCoup" id="D1YV05">
    <property type="interactions" value="1"/>
</dbReference>
<evidence type="ECO:0000259" key="6">
    <source>
        <dbReference type="PROSITE" id="PS51684"/>
    </source>
</evidence>
<reference evidence="7 8" key="2">
    <citation type="journal article" date="2008" name="Int. J. Syst. Evol. Microbiol.">
        <title>Methanocella paludicola gen. nov., sp. nov., a methane-producing archaeon, the first isolate of the lineage 'Rice Cluster I', and proposal of the new archaeal order Methanocellales ord. nov.</title>
        <authorList>
            <person name="Sakai S."/>
            <person name="Imachi H."/>
            <person name="Hanada S."/>
            <person name="Ohashi A."/>
            <person name="Harada H."/>
            <person name="Kamagata Y."/>
        </authorList>
    </citation>
    <scope>NUCLEOTIDE SEQUENCE [LARGE SCALE GENOMIC DNA]</scope>
    <source>
        <strain evidence="8">DSM 17711 / JCM 13418 / NBRC 101707 / SANAE</strain>
    </source>
</reference>
<evidence type="ECO:0000256" key="1">
    <source>
        <dbReference type="ARBA" id="ARBA00022603"/>
    </source>
</evidence>
<dbReference type="Gene3D" id="3.30.300.110">
    <property type="entry name" value="Met-10+ protein-like domains"/>
    <property type="match status" value="1"/>
</dbReference>
<feature type="binding site" evidence="5">
    <location>
        <position position="129"/>
    </location>
    <ligand>
        <name>S-adenosyl-L-methionine</name>
        <dbReference type="ChEBI" id="CHEBI:59789"/>
    </ligand>
</feature>
<dbReference type="PATRIC" id="fig|304371.9.peg.212"/>
<dbReference type="Pfam" id="PF25133">
    <property type="entry name" value="TYW2_N_2"/>
    <property type="match status" value="1"/>
</dbReference>
<organism evidence="7 8">
    <name type="scientific">Methanocella paludicola (strain DSM 17711 / JCM 13418 / NBRC 101707 / SANAE)</name>
    <dbReference type="NCBI Taxonomy" id="304371"/>
    <lineage>
        <taxon>Archaea</taxon>
        <taxon>Methanobacteriati</taxon>
        <taxon>Methanobacteriota</taxon>
        <taxon>Stenosarchaea group</taxon>
        <taxon>Methanomicrobia</taxon>
        <taxon>Methanocellales</taxon>
        <taxon>Methanocellaceae</taxon>
        <taxon>Methanocella</taxon>
    </lineage>
</organism>
<dbReference type="InParanoid" id="D1YV05"/>
<reference evidence="8" key="3">
    <citation type="journal article" date="2011" name="PLoS ONE">
        <title>Genome sequence of a mesophilic hydrogenotrophic methanogen Methanocella paludicola, the first cultivated representative of the order Methanocellales.</title>
        <authorList>
            <person name="Sakai S."/>
            <person name="Takaki Y."/>
            <person name="Shimamura S."/>
            <person name="Sekine M."/>
            <person name="Tajima T."/>
            <person name="Kosugi H."/>
            <person name="Ichikawa N."/>
            <person name="Tasumi E."/>
            <person name="Hiraki A.T."/>
            <person name="Shimizu A."/>
            <person name="Kato Y."/>
            <person name="Nishiko R."/>
            <person name="Mori K."/>
            <person name="Fujita N."/>
            <person name="Imachi H."/>
            <person name="Takai K."/>
        </authorList>
    </citation>
    <scope>NUCLEOTIDE SEQUENCE [LARGE SCALE GENOMIC DNA]</scope>
    <source>
        <strain evidence="8">DSM 17711 / JCM 13418 / NBRC 101707 / SANAE</strain>
    </source>
</reference>
<dbReference type="EMBL" id="AP011532">
    <property type="protein sequence ID" value="BAI60277.1"/>
    <property type="molecule type" value="Genomic_DNA"/>
</dbReference>
<keyword evidence="3 5" id="KW-0949">S-adenosyl-L-methionine</keyword>
<sequence length="289" mass="32728">MGKNNSKMFNKQRGIPVPADPLATLLKDRLTPEELAVLPRGWQIIGEVLLIHIPPVLQTKKALIAEALLTLYPRCRTVMETHRIAGEYRQPVFERISGDGTETLHKENYVVYKLDVAKIMFSQGNFYERRRMGTVGKGERVVDMFAGIGYFSLPMAVHARPGKILAIELNPESYGYLCENVRLNHVEDIVEPVLGDCREKAPEGWADRAIMGYVGTTQEYLPWGIRALKRGGILHYHETTPDKLVFDRPVQNIKDAAKEQGRKAEILEKIKVKKYSPGVWHVVVDARIS</sequence>
<dbReference type="HAMAP" id="MF_01922">
    <property type="entry name" value="TYW2_archaea"/>
    <property type="match status" value="1"/>
</dbReference>
<dbReference type="InterPro" id="IPR056743">
    <property type="entry name" value="TRM5-TYW2-like_MTfase"/>
</dbReference>
<dbReference type="GO" id="GO:0102522">
    <property type="term" value="F:tRNA 4-demethylwyosine alpha-amino-alpha-carboxypropyltransferase activity"/>
    <property type="evidence" value="ECO:0007669"/>
    <property type="project" value="UniProtKB-EC"/>
</dbReference>
<keyword evidence="1" id="KW-0489">Methyltransferase</keyword>
<comment type="catalytic activity">
    <reaction evidence="5">
        <text>4-demethylwyosine(37) in tRNA(Phe) + S-adenosyl-L-methionine = 4-demethyl-7-[(3S)-3-amino-3-carboxypropyl]wyosine(37) in tRNA(Phe) + S-methyl-5'-thioadenosine + H(+)</text>
        <dbReference type="Rhea" id="RHEA:36355"/>
        <dbReference type="Rhea" id="RHEA-COMP:10164"/>
        <dbReference type="Rhea" id="RHEA-COMP:10378"/>
        <dbReference type="ChEBI" id="CHEBI:15378"/>
        <dbReference type="ChEBI" id="CHEBI:17509"/>
        <dbReference type="ChEBI" id="CHEBI:59789"/>
        <dbReference type="ChEBI" id="CHEBI:64315"/>
        <dbReference type="ChEBI" id="CHEBI:73550"/>
        <dbReference type="EC" id="2.5.1.114"/>
    </reaction>
</comment>
<keyword evidence="4 5" id="KW-0819">tRNA processing</keyword>
<protein>
    <recommendedName>
        <fullName evidence="5">tRNA(Phe) (4-demethylwyosine(37)-C(7)) aminocarboxypropyltransferase</fullName>
        <ecNumber evidence="5">2.5.1.114</ecNumber>
    </recommendedName>
    <alternativeName>
        <fullName evidence="5">tRNA wyosine derivatives biosynthesis protein Taw2</fullName>
    </alternativeName>
</protein>
<dbReference type="Gene3D" id="3.40.50.150">
    <property type="entry name" value="Vaccinia Virus protein VP39"/>
    <property type="match status" value="1"/>
</dbReference>
<evidence type="ECO:0000313" key="8">
    <source>
        <dbReference type="Proteomes" id="UP000001882"/>
    </source>
</evidence>
<comment type="similarity">
    <text evidence="5">Belongs to the class I-like SAM-binding methyltransferase superfamily. TRM5/TYW2 family.</text>
</comment>
<keyword evidence="5" id="KW-0963">Cytoplasm</keyword>
<comment type="subcellular location">
    <subcellularLocation>
        <location evidence="5">Cytoplasm</location>
    </subcellularLocation>
</comment>